<dbReference type="RefSeq" id="WP_188172545.1">
    <property type="nucleotide sequence ID" value="NZ_JACVVD010000001.1"/>
</dbReference>
<gene>
    <name evidence="10" type="ORF">ICC18_01145</name>
</gene>
<sequence length="5687" mass="643031">MSNQPTHPLTHAQKRIWYTEKFYPGTSISNLGGTFNLKDENLNYGLLNQAILEFVRLNDSIRLRVQDEHSSEPRQYIASFTPFEIPFYDFSGQDDADSKVRGWGEKGMMQPFQLHDADLFEFAIFKISDVEGRVYVKIHHLISDGISMVLAVNEIIDIYVGLVNGEDSIQDKPMSYVDYVRSEPEYEASDRYLKDQKFWHEEFQSIPEFTSLKTYDLYRVSTEAARESLIISPTLRDEITGFCKEHNVSVFTLFVAMLFTYIYRVTSYEDIVLGTNFSNRTNAKEKNMLGMFVSTTPFRMLVEPELDALSFIRKVGKKQMNIFRYQKYPYNVLVGDLREKHSDISRLFGVFVEYQVMEWQKKDGIEYVTEPFGNGDEANDFIIHIKDRMDIDQLQLDIDYRTGLFTSEEISAMLEHMLMLLKDVLENPGKPLFALEFCTEQEKHRLLHQLSGIDADYPIEQTIHGMFEIQAERVPDRIAVSFGSESLTYRELNERSNRLARMLRDYGVKPDDRVGLMVDRTVEMFVGILAILKAGGAYVPLDPDYPEERIQFMLEDSGALLLLTEVQWQEKVPFTGIVLVIDMDRLSYGDSSNLPVVNQPSDMAYIIYTSGTTGKPKGVMIEHRNVVRLLINDKLQFNFSDNDAWTLFHSFSFDFSVWEMYGALLYGGKCVVIPRIIAQNPKEFVQLLRQEKVTVLNQTPTAFYALINEELQQEDSELSIRYVIFGGEALNPMMLKPWRNKYPETKLINMYGITETTVHVTFKEIGEKEIETNVSNIGTPIPTLTCYIFDQNRNLVPMGVVGEMYVGGAGVARGYLNRDELTQDRFIMNPYKPGERLYKSGDLAKMLPNGEMEYLGRIDNQVKIRGHRIEIGEIETRLLQHPMIHEVTVIALEDAQAQKYLCAYLVSDTELMVSELRMHLGLELPAYMIPSHFVQLDKMPITGNGKIDRRALPKPTGAAVTGREYMPPSTETEEKLVMIWQDILEQERIGVQDNFFELGGHSLKAMQIISRVHQLLSVELPLRVLFETPTITEISLYIDQATKETYTSILPAEQQEYYPLSSSQKRLYVLNQFEGTGTTYNMPGVFTVEGPLDPSRLEAAFNRLAARHDMLRTSFHTIDGNPVQKVHDHVDFTIQHYDHGANDSIEDLVSKFVRSFELDQAPLIRIGLAQIDEHRHLFLFDMHHIISDALSIEILIDELAALYRGMEPAAKPVSYKDFAVWQHDAFQSGALKKQEAYWLEAFAGDIPVLGMPADFPRPAVQSFEGDSILFGTGQQLMIRLNQLAAETGTTMYMLLLAAYNVLLAKYGNQNDIVVGTPVAGRSHPDVQHTIGMFVSTLALRNRPTADLSFRAFLEEVKRNALLAFEHQDYPFESLVEKLDVARDMSRNPLFDTMFSLQMKDLMKLEFDESLTFVPYVSDNRISKFDLSLEATEKELELVFQLEYSTKLFTKSTMERLAGHYIEILKSVTESPDIVLADIAIVTGDEKRLLLEEFNETNREYPSGKTFPELFEEQAKKTPDQVAVICEEDMLTYRTLNNMANQLARRLRIKGIQSESVVGIMVERSIDMIIGVLAVWKAGGTYLPIDPEYPDDRIQYMLEDSRAELLLSNRAIAGRVVFDKEIICFEDNGLYSEAASNLGISPAENQLAYIIYTSGTTGRPKGVMIEHASYTNVAFAWREAYQLDTFQVNLLQMASFAFDVFAGDMARALLNGGKLIICPNDVKLDPASLYELIRKYQINIFESTPALIVPLMQYIYDQGLDISQLKLLILGSDSCSAEDFANLRSRFGDGMRIVNSYGVTEACIDSSFYEHTEESLPYFGNVPIGKPLPNMKFYVLDQQLRLQPIGVPGELCIGGIGVARGYYNQPELTADKFVDNPFVPGERMYRTGDMARWMPDGNIEFLGRGDHQVKIRGYRIELGEIEASLLKHGSVKEAVVIARDDSMQQKYLCAYLVARDELTITEIRDHLSDLLPAYMIPSHFLQLDKMPLTPNGKLDRKALLALEGGMHFGSEFVAPTNVIEAKIAAVWQEVLGIDQISIHADFFQVGGHSLKAMMLISQMHKACGVEIPLRTFFQAPTIAAVAAYMIRSDEQSYAAIEPVPVSEHYPVSSAQKRMYVIHQLDETGTTYNMSDAMLVEGELDRERLTDAFRGLIRRHEALRTSFHSVDGVPVQKVHAEVPFGIEMMEANEENISVIIHELVKPFDLGQAPLMRVGLVSLSAERHLLLCDMHHIISDGISVSVLINEFAELYEGGSLPELRIQYRDFAVWQNERLQNEASKRQEVYWLDTFAGDIPVLDWPTDYTRPAMQSFEGERITFEAGEALMRQLHKLAADTGTTLYMVLLAAYNVLVAKYTGQEDVIIGSPIAGRPHADVERTIGMFVNTLAIRNFPEADKSFKQFLAEVKEVSLKSFENQDYPFEELVEKLSVRRDLSRNPLFDVLFVLQNTGDETIRTADLAFSPYGIDRNISKFDLSLEAAESDDGLSFHLEYRTALYQRATAERIAQHFLQILHVVTADSAIRLGDIDMLSAAEKMQQLHEFNQTGASFPQDQTIHGLFEAQAERTPERIAASCGDEQLTYHQLNERANSLAYVLRSHGVGPDVRVGLLAERSLDMIVGILATLKAGGAYVPLDPDYPQERTQFMLEDSGARVLLAQPHLMGKVPFDGITLDMSDSELYAGDTADLKPMSGPQDMAYIIYTSGTTGKPKGVMIEHRNVVRLLVHDRLQFDFNELDVWTVFHSFCFDFSVWEMYGALLYGGKCVVVPKTTAQNPKAFAQLLRQEGVTVLNQTPTAFYALIHEELQQPDSGLAVRYVIFGGEALNPVMLKPWKAKYPNTLLINMYGITETTVHVTYKEITDREIETNLSNIGRPIPTLTSYIFDAQRRLVPIGVVGELYVGGDGVARGYLNREELTAERFVMNPYKPEERLYRSGDLARLLPSGEMEYFGRIDHQVKIRGHRIELGEIETQLLRHERIQEATVLALDDEQGQKFLCAYFIANGVLTVSELRAYIGSDLPAYMIPSHFVKLDRIPLTANGKIDRKALPKPEGGLDSGTAYVAPRTELEAGLAQIWQDVLGCERVGVLDDFFALGGHSLKAMSLITAMHKAYEVEVPLKVLFENPIVEAIAAYIQASVKEAYVFIGRVAQEQDHYPVSSAQKRMYILSEFKGPGTGYNMPEAFMIEGSLDVIRLEAAMKELIARHEILRTSFTTVYGEPVQRVHTDIEFSIETIEVLNETELTGIAKAFIRPFELNKAPLLRAGLAKLADGRQLFLVDMHHIISDGVSIGIMMDEWVRLYQGERLPDPGIQYKDFAVWQNAWFETDAYKRQESYWLSAFAGETPVLNLPCDYVRPAVQSFEGDRVHIVVESELCRQLEQLAAQTDSTLFMLLLAAYNVLLAKYSGQQEFVVGTPIAGRSHPDTEGVLGMFVNTLALRNYVDEEMTFREFLAGVKQRALEAYTHQDYPFDRLVEQIGAARDLSRNPLFDTMFILQNISSQSHADDSSDGLKLAATAIHDGIAKFDLTFEAREVNGEIELFIDYGVKLFKKETVERIGRHFVQLLKNAVQNADIRLADMTVLNETERHQLLVAFNDTRTDLPSDKTLHGLFEEQAELTPDQPAVVCAGQMLTYAELNAKANRLARTLREQGIVPETSVGIIADRSIELVVGILAILKAGGAYVPIDPQYPQERIRYMLQDSRIQLVLSQSHLISIMSEDRYADFDGKWLDLHDERLYSSDGSNLQKVNAATDLAYIIYTSGTTGMPKGVMIEHRSITHNLLWRKGEYALDTSDTVLQLFSFAFDGFVTSFFTPIIAGATVILPLEEEAKDPLLMKKQISAHRVTHFISVPSLYTALLECMSAEEASSLRIVTLAGEKMTGTVVARSRQLHPHIELVNEYGPTENSVVATYERGLATDKEITIGRPIAGTQIYIVSGSGGLQPIGVIGELCIAGNGLARGYLNREDLTSEKFVRNPIAAAASGSGRMYRTGDLARRLPDGTIDFIGRLDEQVKVRGYRIELGEIESVILQHPLINETVVMAKEDHRGSTYLCAYIVADDVFTLDDLKVHTGKKLPAYMVPTYFVQLLAMPLTPNSKVDKHALPEPDMDLMVKKEYVAPSTAVEARLIRILQDLLEIGQIGMLDNFFDLGGHSLSAMTLVSQIYQQFQVEVPLRTVFETATIKELAAQIQETEHSRFESIKPISEQPYYPLSSAQKRLFILNMLDSGSTTYNMPGAITIEGKLDVRRFEAAFQSLADRHETLRTSFDTVDGEPVQSVQPTIEIQADYIEYAVNSLPSTDELIARFVRPFDLKTAPLFRVGLVKLEEERHLLLFDMHHLISDGVSMGIFIREFVQLYNMESLSPLRIQYKDFSTWQNRLFRSETIKTQEAYWLSRFEDEVPLLDLPTDYGRPSMRSFAGDSRAFRADKDLLKQLQQLAATSGTTLYMVLLAAFNVLLSKYANQSDIVVGTPIAGRSHADLAPVIGMFVNTLAIRSRPESSKSFRQFLAEVKEQALTAFEHQDYPFETLVEKLDLHRDLSRNPLFDTMFIMQNIGNQSIGIESLKFIPQEVPHTTSKFDLTMLAIEDHDGLELTIEFCTALFKLETMERFGRHFVRILQEIAIQPDAKLAQIDMLSVEEKKQIIVDFNQTKADYAYHCTIQELFERQAEKTPDYVAVVWDNERLTYRQLNAKANQLARVLREKGVATDCIVGVMMERSADWIVTMLAILKAGGAYLPIDIEYPAERIRYMLEDSGAQLIITQTQQDCPAEYAGEVVALAEMDLYLRNDANLGTLSTSYDLAYVIYTSGTTGKPKGIMLEHAGIANLQTYFVNQFGVTEDDRIGQFASSSFDASVWETFMALLTGASLYVLSKEIIGNYTKFEDYITDNRISILTLPPTYMTHLNPDRMSSLKKLITAGSATSFELIRRWEDKVQYYNAYGPTETTICATVWEADTSKLNVGAVPIGYPIPNTQAYIMNADNQLQPIGVPGELCIGGVGLARGYVNKPELTDEKFTDSPFVPGEHIYHTGDLARWLPDGNIEYLGRIDHQVKIRGYRIELSEIESVMQGHDLIQETIVIAREDRHGQHYLCAYFTSSSAAPVSNMREFAAGSLPDYMVPSYFIQLEQMPLTPNGKIDRKALPEPELGDIHTGVDYVAPRNELERLLAEVWEDVLGVRPIGIQDHFFELGGDSIKAIQVSTRLYKHDWKLDMKDLFQNPVIEKLSAYVQKAGRKSNQDMVIGEAALSPIQRWFFEQRFTDMHHWNQSIMLQATHGFKESVVRQVFAKIMAHHDALRTVFQVDNDRIVAHIRRLEETMVHLNVIDVRNQADEASVITEEANRLQASFDLNEGPLAKLALFKTTTGDHLLIVIHHLVIDGVSWRIILEDFALGYEQAMNGEDIVFQDKTDAYPVWTNQLQAYAASKQLLKERNYWQEIGGMSQANLLRDKKSEESKLIHTRSTAFELSGDETERLLKQVHHAYHTDVQDILLTALGLSVQEWTQQDQVIVNMEGHGREDLEGQVNVSRTVGWFTAQFPVVLDLNGLHDTGSQIKQIKEHVRRIPNKGIGFDLLRFMAPEEIRLNMAQKPEIGFNYLGQFDSDVTTKWFTISPYDMGEPMSPDAERLFTLDVTALIQGGKLSVRFAYNIQDFHQMTIMQLEQNFKKHLLEVMEHCIQKQGTELTPSDLGDHELTLEELDGLVDIFES</sequence>
<keyword evidence="5" id="KW-0436">Ligase</keyword>
<evidence type="ECO:0000256" key="4">
    <source>
        <dbReference type="ARBA" id="ARBA00022553"/>
    </source>
</evidence>
<evidence type="ECO:0000256" key="5">
    <source>
        <dbReference type="ARBA" id="ARBA00022598"/>
    </source>
</evidence>
<dbReference type="InterPro" id="IPR010060">
    <property type="entry name" value="NRPS_synth"/>
</dbReference>
<comment type="similarity">
    <text evidence="2">Belongs to the ATP-dependent AMP-binding enzyme family.</text>
</comment>
<dbReference type="InterPro" id="IPR010071">
    <property type="entry name" value="AA_adenyl_dom"/>
</dbReference>
<dbReference type="SUPFAM" id="SSF56801">
    <property type="entry name" value="Acetyl-CoA synthetase-like"/>
    <property type="match status" value="5"/>
</dbReference>
<dbReference type="PROSITE" id="PS50075">
    <property type="entry name" value="CARRIER"/>
    <property type="match status" value="5"/>
</dbReference>
<dbReference type="CDD" id="cd05930">
    <property type="entry name" value="A_NRPS"/>
    <property type="match status" value="1"/>
</dbReference>
<name>A0A926KK25_9BACL</name>
<dbReference type="FunFam" id="3.40.50.980:FF:000002">
    <property type="entry name" value="Enterobactin synthetase component F"/>
    <property type="match status" value="2"/>
</dbReference>
<dbReference type="InterPro" id="IPR036736">
    <property type="entry name" value="ACP-like_sf"/>
</dbReference>
<dbReference type="FunFam" id="3.40.50.980:FF:000001">
    <property type="entry name" value="Non-ribosomal peptide synthetase"/>
    <property type="match status" value="5"/>
</dbReference>
<dbReference type="Pfam" id="PF13193">
    <property type="entry name" value="AMP-binding_C"/>
    <property type="match status" value="5"/>
</dbReference>
<dbReference type="InterPro" id="IPR023213">
    <property type="entry name" value="CAT-like_dom_sf"/>
</dbReference>
<feature type="domain" description="Carrier" evidence="9">
    <location>
        <begin position="4105"/>
        <end position="4180"/>
    </location>
</feature>
<evidence type="ECO:0000313" key="11">
    <source>
        <dbReference type="Proteomes" id="UP000650466"/>
    </source>
</evidence>
<evidence type="ECO:0000256" key="2">
    <source>
        <dbReference type="ARBA" id="ARBA00006432"/>
    </source>
</evidence>
<dbReference type="EMBL" id="JACVVD010000001">
    <property type="protein sequence ID" value="MBD0378727.1"/>
    <property type="molecule type" value="Genomic_DNA"/>
</dbReference>
<dbReference type="FunFam" id="3.40.50.12780:FF:000012">
    <property type="entry name" value="Non-ribosomal peptide synthetase"/>
    <property type="match status" value="5"/>
</dbReference>
<dbReference type="FunFam" id="2.30.38.10:FF:000001">
    <property type="entry name" value="Non-ribosomal peptide synthetase PvdI"/>
    <property type="match status" value="4"/>
</dbReference>
<dbReference type="SUPFAM" id="SSF47336">
    <property type="entry name" value="ACP-like"/>
    <property type="match status" value="5"/>
</dbReference>
<organism evidence="10 11">
    <name type="scientific">Paenibacillus sedimenti</name>
    <dbReference type="NCBI Taxonomy" id="2770274"/>
    <lineage>
        <taxon>Bacteria</taxon>
        <taxon>Bacillati</taxon>
        <taxon>Bacillota</taxon>
        <taxon>Bacilli</taxon>
        <taxon>Bacillales</taxon>
        <taxon>Paenibacillaceae</taxon>
        <taxon>Paenibacillus</taxon>
    </lineage>
</organism>
<dbReference type="SUPFAM" id="SSF52777">
    <property type="entry name" value="CoA-dependent acyltransferases"/>
    <property type="match status" value="12"/>
</dbReference>
<dbReference type="GO" id="GO:0031177">
    <property type="term" value="F:phosphopantetheine binding"/>
    <property type="evidence" value="ECO:0007669"/>
    <property type="project" value="InterPro"/>
</dbReference>
<dbReference type="InterPro" id="IPR020806">
    <property type="entry name" value="PKS_PP-bd"/>
</dbReference>
<dbReference type="Pfam" id="PF00501">
    <property type="entry name" value="AMP-binding"/>
    <property type="match status" value="5"/>
</dbReference>
<feature type="domain" description="Carrier" evidence="9">
    <location>
        <begin position="967"/>
        <end position="1042"/>
    </location>
</feature>
<dbReference type="InterPro" id="IPR001242">
    <property type="entry name" value="Condensation_dom"/>
</dbReference>
<dbReference type="Gene3D" id="3.30.559.10">
    <property type="entry name" value="Chloramphenicol acetyltransferase-like domain"/>
    <property type="match status" value="6"/>
</dbReference>
<dbReference type="Gene3D" id="2.30.38.10">
    <property type="entry name" value="Luciferase, Domain 3"/>
    <property type="match status" value="5"/>
</dbReference>
<dbReference type="Proteomes" id="UP000650466">
    <property type="component" value="Unassembled WGS sequence"/>
</dbReference>
<dbReference type="GO" id="GO:0008610">
    <property type="term" value="P:lipid biosynthetic process"/>
    <property type="evidence" value="ECO:0007669"/>
    <property type="project" value="UniProtKB-ARBA"/>
</dbReference>
<dbReference type="CDD" id="cd19534">
    <property type="entry name" value="E_NRPS"/>
    <property type="match status" value="1"/>
</dbReference>
<dbReference type="InterPro" id="IPR000873">
    <property type="entry name" value="AMP-dep_synth/lig_dom"/>
</dbReference>
<evidence type="ECO:0000256" key="6">
    <source>
        <dbReference type="ARBA" id="ARBA00022737"/>
    </source>
</evidence>
<keyword evidence="6" id="KW-0677">Repeat</keyword>
<evidence type="ECO:0000313" key="10">
    <source>
        <dbReference type="EMBL" id="MBD0378727.1"/>
    </source>
</evidence>
<evidence type="ECO:0000256" key="1">
    <source>
        <dbReference type="ARBA" id="ARBA00001957"/>
    </source>
</evidence>
<feature type="domain" description="Carrier" evidence="9">
    <location>
        <begin position="3054"/>
        <end position="3129"/>
    </location>
</feature>
<dbReference type="NCBIfam" id="TIGR01720">
    <property type="entry name" value="NRPS-para261"/>
    <property type="match status" value="1"/>
</dbReference>
<accession>A0A926KK25</accession>
<dbReference type="Pfam" id="PF00550">
    <property type="entry name" value="PP-binding"/>
    <property type="match status" value="5"/>
</dbReference>
<feature type="domain" description="Carrier" evidence="9">
    <location>
        <begin position="5141"/>
        <end position="5215"/>
    </location>
</feature>
<dbReference type="InterPro" id="IPR009081">
    <property type="entry name" value="PP-bd_ACP"/>
</dbReference>
<dbReference type="CDD" id="cd17643">
    <property type="entry name" value="A_NRPS_Cytc1-like"/>
    <property type="match status" value="2"/>
</dbReference>
<keyword evidence="11" id="KW-1185">Reference proteome</keyword>
<dbReference type="PANTHER" id="PTHR45527:SF1">
    <property type="entry name" value="FATTY ACID SYNTHASE"/>
    <property type="match status" value="1"/>
</dbReference>
<reference evidence="10" key="1">
    <citation type="submission" date="2020-09" db="EMBL/GenBank/DDBJ databases">
        <title>Draft Genome Sequence of Paenibacillus sp. WST5.</title>
        <authorList>
            <person name="Bao Z."/>
        </authorList>
    </citation>
    <scope>NUCLEOTIDE SEQUENCE</scope>
    <source>
        <strain evidence="10">WST5</strain>
    </source>
</reference>
<dbReference type="PANTHER" id="PTHR45527">
    <property type="entry name" value="NONRIBOSOMAL PEPTIDE SYNTHETASE"/>
    <property type="match status" value="1"/>
</dbReference>
<dbReference type="InterPro" id="IPR020845">
    <property type="entry name" value="AMP-binding_CS"/>
</dbReference>
<keyword evidence="3" id="KW-0596">Phosphopantetheine</keyword>
<dbReference type="Gene3D" id="1.10.1200.10">
    <property type="entry name" value="ACP-like"/>
    <property type="match status" value="5"/>
</dbReference>
<dbReference type="Gene3D" id="3.30.300.30">
    <property type="match status" value="5"/>
</dbReference>
<dbReference type="GO" id="GO:0044550">
    <property type="term" value="P:secondary metabolite biosynthetic process"/>
    <property type="evidence" value="ECO:0007669"/>
    <property type="project" value="UniProtKB-ARBA"/>
</dbReference>
<dbReference type="Pfam" id="PF00668">
    <property type="entry name" value="Condensation"/>
    <property type="match status" value="6"/>
</dbReference>
<dbReference type="NCBIfam" id="NF004282">
    <property type="entry name" value="PRK05691.1"/>
    <property type="match status" value="5"/>
</dbReference>
<dbReference type="Gene3D" id="3.40.50.980">
    <property type="match status" value="10"/>
</dbReference>
<comment type="cofactor">
    <cofactor evidence="1">
        <name>pantetheine 4'-phosphate</name>
        <dbReference type="ChEBI" id="CHEBI:47942"/>
    </cofactor>
</comment>
<evidence type="ECO:0000256" key="3">
    <source>
        <dbReference type="ARBA" id="ARBA00022450"/>
    </source>
</evidence>
<keyword evidence="7" id="KW-0045">Antibiotic biosynthesis</keyword>
<protein>
    <submittedName>
        <fullName evidence="10">Non-ribosomal peptide synthase/polyketide synthase</fullName>
    </submittedName>
</protein>
<dbReference type="PROSITE" id="PS00455">
    <property type="entry name" value="AMP_BINDING"/>
    <property type="match status" value="5"/>
</dbReference>
<dbReference type="GO" id="GO:0017000">
    <property type="term" value="P:antibiotic biosynthetic process"/>
    <property type="evidence" value="ECO:0007669"/>
    <property type="project" value="UniProtKB-KW"/>
</dbReference>
<keyword evidence="8" id="KW-0511">Multifunctional enzyme</keyword>
<evidence type="ECO:0000256" key="8">
    <source>
        <dbReference type="ARBA" id="ARBA00023268"/>
    </source>
</evidence>
<dbReference type="NCBIfam" id="TIGR01733">
    <property type="entry name" value="AA-adenyl-dom"/>
    <property type="match status" value="5"/>
</dbReference>
<dbReference type="CDD" id="cd17650">
    <property type="entry name" value="A_NRPS_PpsD_like"/>
    <property type="match status" value="1"/>
</dbReference>
<feature type="domain" description="Carrier" evidence="9">
    <location>
        <begin position="2013"/>
        <end position="2088"/>
    </location>
</feature>
<proteinExistence type="inferred from homology"/>
<dbReference type="SMART" id="SM00823">
    <property type="entry name" value="PKS_PP"/>
    <property type="match status" value="5"/>
</dbReference>
<dbReference type="CDD" id="cd19531">
    <property type="entry name" value="LCL_NRPS-like"/>
    <property type="match status" value="4"/>
</dbReference>
<dbReference type="InterPro" id="IPR006162">
    <property type="entry name" value="Ppantetheine_attach_site"/>
</dbReference>
<dbReference type="GO" id="GO:0043041">
    <property type="term" value="P:amino acid activation for nonribosomal peptide biosynthetic process"/>
    <property type="evidence" value="ECO:0007669"/>
    <property type="project" value="TreeGrafter"/>
</dbReference>
<dbReference type="FunFam" id="3.30.300.30:FF:000010">
    <property type="entry name" value="Enterobactin synthetase component F"/>
    <property type="match status" value="5"/>
</dbReference>
<dbReference type="PROSITE" id="PS00012">
    <property type="entry name" value="PHOSPHOPANTETHEINE"/>
    <property type="match status" value="4"/>
</dbReference>
<dbReference type="NCBIfam" id="NF003417">
    <property type="entry name" value="PRK04813.1"/>
    <property type="match status" value="5"/>
</dbReference>
<dbReference type="Gene3D" id="3.30.559.30">
    <property type="entry name" value="Nonribosomal peptide synthetase, condensation domain"/>
    <property type="match status" value="6"/>
</dbReference>
<evidence type="ECO:0000259" key="9">
    <source>
        <dbReference type="PROSITE" id="PS50075"/>
    </source>
</evidence>
<dbReference type="FunFam" id="3.30.559.30:FF:000001">
    <property type="entry name" value="Non-ribosomal peptide synthetase"/>
    <property type="match status" value="1"/>
</dbReference>
<dbReference type="GO" id="GO:0016874">
    <property type="term" value="F:ligase activity"/>
    <property type="evidence" value="ECO:0007669"/>
    <property type="project" value="UniProtKB-KW"/>
</dbReference>
<dbReference type="InterPro" id="IPR045851">
    <property type="entry name" value="AMP-bd_C_sf"/>
</dbReference>
<dbReference type="FunFam" id="1.10.1200.10:FF:000005">
    <property type="entry name" value="Nonribosomal peptide synthetase 1"/>
    <property type="match status" value="5"/>
</dbReference>
<comment type="caution">
    <text evidence="10">The sequence shown here is derived from an EMBL/GenBank/DDBJ whole genome shotgun (WGS) entry which is preliminary data.</text>
</comment>
<keyword evidence="4" id="KW-0597">Phosphoprotein</keyword>
<dbReference type="GO" id="GO:0005829">
    <property type="term" value="C:cytosol"/>
    <property type="evidence" value="ECO:0007669"/>
    <property type="project" value="TreeGrafter"/>
</dbReference>
<dbReference type="InterPro" id="IPR025110">
    <property type="entry name" value="AMP-bd_C"/>
</dbReference>
<evidence type="ECO:0000256" key="7">
    <source>
        <dbReference type="ARBA" id="ARBA00023194"/>
    </source>
</evidence>